<reference evidence="2 3" key="1">
    <citation type="journal article" date="2017" name="Int. J. Syst. Evol. Microbiol.">
        <title>Roseitalea porphyridii gen. nov., sp. nov., isolated from a red alga, and reclassification of Hoeflea suaedae Chung et al. 2013 as Pseudohoeflea suaedae gen. nov., comb. nov.</title>
        <authorList>
            <person name="Hyeon J.W."/>
            <person name="Jeong S.E."/>
            <person name="Baek K."/>
            <person name="Jeon C.O."/>
        </authorList>
    </citation>
    <scope>NUCLEOTIDE SEQUENCE [LARGE SCALE GENOMIC DNA]</scope>
    <source>
        <strain evidence="2 3">MA7-20</strain>
    </source>
</reference>
<dbReference type="InterPro" id="IPR001206">
    <property type="entry name" value="Diacylglycerol_kinase_cat_dom"/>
</dbReference>
<proteinExistence type="predicted"/>
<dbReference type="AlphaFoldDB" id="A0A4V1A458"/>
<dbReference type="OrthoDB" id="9815110at2"/>
<dbReference type="Gene3D" id="2.60.200.40">
    <property type="match status" value="1"/>
</dbReference>
<keyword evidence="2" id="KW-0418">Kinase</keyword>
<keyword evidence="2" id="KW-0808">Transferase</keyword>
<dbReference type="PROSITE" id="PS50146">
    <property type="entry name" value="DAGK"/>
    <property type="match status" value="1"/>
</dbReference>
<dbReference type="Gene3D" id="3.40.50.10330">
    <property type="entry name" value="Probable inorganic polyphosphate/atp-NAD kinase, domain 1"/>
    <property type="match status" value="1"/>
</dbReference>
<accession>A0A4V1A458</accession>
<feature type="domain" description="DAGKc" evidence="1">
    <location>
        <begin position="1"/>
        <end position="133"/>
    </location>
</feature>
<protein>
    <submittedName>
        <fullName evidence="2">Diacylglycerol kinase family lipid kinase</fullName>
    </submittedName>
</protein>
<dbReference type="Pfam" id="PF00781">
    <property type="entry name" value="DAGK_cat"/>
    <property type="match status" value="1"/>
</dbReference>
<dbReference type="Proteomes" id="UP000293719">
    <property type="component" value="Chromosome"/>
</dbReference>
<dbReference type="RefSeq" id="WP_131617131.1">
    <property type="nucleotide sequence ID" value="NZ_CP036532.1"/>
</dbReference>
<dbReference type="InterPro" id="IPR016064">
    <property type="entry name" value="NAD/diacylglycerol_kinase_sf"/>
</dbReference>
<dbReference type="EMBL" id="CP036532">
    <property type="protein sequence ID" value="QBK31468.1"/>
    <property type="molecule type" value="Genomic_DNA"/>
</dbReference>
<dbReference type="KEGG" id="rpod:E0E05_13140"/>
<evidence type="ECO:0000313" key="2">
    <source>
        <dbReference type="EMBL" id="QBK31468.1"/>
    </source>
</evidence>
<gene>
    <name evidence="2" type="ORF">E0E05_13140</name>
</gene>
<dbReference type="GeneID" id="90768248"/>
<dbReference type="Pfam" id="PF19279">
    <property type="entry name" value="YegS_C"/>
    <property type="match status" value="1"/>
</dbReference>
<evidence type="ECO:0000259" key="1">
    <source>
        <dbReference type="PROSITE" id="PS50146"/>
    </source>
</evidence>
<dbReference type="InterPro" id="IPR017438">
    <property type="entry name" value="ATP-NAD_kinase_N"/>
</dbReference>
<keyword evidence="3" id="KW-1185">Reference proteome</keyword>
<sequence>MTGRSFAGVINPGASTLKALDVDALRARIADALGAQGDLIAFSDPHTDAVEALRAAAADDDHDGLLVAGGDGTVSLAAGLAARHDKTLAIVPGGNMNLYARSLGLPLDPFEAAEALAGFRARPVDIAYANDRPFIHEFSLGLHPELIADRDKVKYGSRLGKLVGTARSALRVIARPPRVRVWLDGVGGPEPLITPGVAISNNPFSPGHLPFADRLDSGLLGVYILTSERSADVAALAAALQTGTWQDLAFVRSETARQVRLRRARPMRAAIDGELVTMEGPIDIRTDPGGLTVLAPADAVAGGAST</sequence>
<name>A0A4V1A458_9HYPH</name>
<dbReference type="GO" id="GO:0016301">
    <property type="term" value="F:kinase activity"/>
    <property type="evidence" value="ECO:0007669"/>
    <property type="project" value="UniProtKB-KW"/>
</dbReference>
<organism evidence="2 3">
    <name type="scientific">Roseitalea porphyridii</name>
    <dbReference type="NCBI Taxonomy" id="1852022"/>
    <lineage>
        <taxon>Bacteria</taxon>
        <taxon>Pseudomonadati</taxon>
        <taxon>Pseudomonadota</taxon>
        <taxon>Alphaproteobacteria</taxon>
        <taxon>Hyphomicrobiales</taxon>
        <taxon>Ahrensiaceae</taxon>
        <taxon>Roseitalea</taxon>
    </lineage>
</organism>
<evidence type="ECO:0000313" key="3">
    <source>
        <dbReference type="Proteomes" id="UP000293719"/>
    </source>
</evidence>
<dbReference type="SUPFAM" id="SSF111331">
    <property type="entry name" value="NAD kinase/diacylglycerol kinase-like"/>
    <property type="match status" value="1"/>
</dbReference>
<dbReference type="InterPro" id="IPR045540">
    <property type="entry name" value="YegS/DAGK_C"/>
</dbReference>